<dbReference type="RefSeq" id="WP_038455298.1">
    <property type="nucleotide sequence ID" value="NZ_CP009043.1"/>
</dbReference>
<evidence type="ECO:0000313" key="7">
    <source>
        <dbReference type="Proteomes" id="UP000028486"/>
    </source>
</evidence>
<dbReference type="OrthoDB" id="9810636at2"/>
<gene>
    <name evidence="6" type="primary">znuA</name>
    <name evidence="6" type="ORF">CIG1485E_1615</name>
</gene>
<dbReference type="Proteomes" id="UP000028486">
    <property type="component" value="Chromosome"/>
</dbReference>
<evidence type="ECO:0000256" key="4">
    <source>
        <dbReference type="SAM" id="MobiDB-lite"/>
    </source>
</evidence>
<evidence type="ECO:0000313" key="6">
    <source>
        <dbReference type="EMBL" id="AII15431.1"/>
    </source>
</evidence>
<feature type="signal peptide" evidence="5">
    <location>
        <begin position="1"/>
        <end position="17"/>
    </location>
</feature>
<evidence type="ECO:0000256" key="2">
    <source>
        <dbReference type="ARBA" id="ARBA00022448"/>
    </source>
</evidence>
<comment type="similarity">
    <text evidence="1">Belongs to the bacterial solute-binding protein 9 family.</text>
</comment>
<dbReference type="InterPro" id="IPR050492">
    <property type="entry name" value="Bact_metal-bind_prot9"/>
</dbReference>
<accession>A0A076FBW2</accession>
<reference evidence="7" key="1">
    <citation type="journal article" date="2014" name="Genome Announc.">
        <title>Complete Genome Sequence of Campylobacter iguaniorum Strain 1485ET, Isolated from a Bearded Dragon (Pogona vitticeps).</title>
        <authorList>
            <person name="Gilbert M.J."/>
            <person name="Miller W.G."/>
            <person name="Yee E."/>
            <person name="Kik M."/>
            <person name="Wagenaar J.A."/>
            <person name="Duim B."/>
        </authorList>
    </citation>
    <scope>NUCLEOTIDE SEQUENCE [LARGE SCALE GENOMIC DNA]</scope>
    <source>
        <strain evidence="7">1485E</strain>
    </source>
</reference>
<dbReference type="GO" id="GO:0046872">
    <property type="term" value="F:metal ion binding"/>
    <property type="evidence" value="ECO:0007669"/>
    <property type="project" value="InterPro"/>
</dbReference>
<dbReference type="EMBL" id="CP009043">
    <property type="protein sequence ID" value="AII15431.1"/>
    <property type="molecule type" value="Genomic_DNA"/>
</dbReference>
<protein>
    <submittedName>
        <fullName evidence="6">Zinc ABC transporter ZnuABC, periplasmic zinc-binding protein</fullName>
    </submittedName>
</protein>
<keyword evidence="3 5" id="KW-0732">Signal</keyword>
<dbReference type="HOGENOM" id="CLU_016838_1_0_7"/>
<dbReference type="eggNOG" id="COG0803">
    <property type="taxonomic scope" value="Bacteria"/>
</dbReference>
<dbReference type="Pfam" id="PF01297">
    <property type="entry name" value="ZnuA"/>
    <property type="match status" value="1"/>
</dbReference>
<sequence length="295" mass="33449">MKKFLACLCFFAISIYAKPVVTASILPTKYFVEQIAGDSVEVNVMVGSGADPHTYEPRPEQMRLVEKSDIFFAAGMDYERVWLSKLVSNFPNMQIVQTGANVEYLPMSNHAHHENESEEEHAKHTHQKDEANAKFSLDPHIWLDPVLVKIQAKNIANALIAKYPQNRALYELNLAKFEVRLDGLDSFAKEQLNGLENRNFIVYHPSWGYFAKRYNLVQIPIEVEGKEPKPKELASLISEAREEGVKVIFVSPQFSKKSALLIAKEAGAKVVSIDQLPSDWMSSMQETIRAFKESF</sequence>
<evidence type="ECO:0000256" key="1">
    <source>
        <dbReference type="ARBA" id="ARBA00011028"/>
    </source>
</evidence>
<dbReference type="SUPFAM" id="SSF53807">
    <property type="entry name" value="Helical backbone' metal receptor"/>
    <property type="match status" value="1"/>
</dbReference>
<feature type="chain" id="PRO_5001711633" evidence="5">
    <location>
        <begin position="18"/>
        <end position="295"/>
    </location>
</feature>
<dbReference type="AlphaFoldDB" id="A0A076FBW2"/>
<keyword evidence="7" id="KW-1185">Reference proteome</keyword>
<feature type="region of interest" description="Disordered" evidence="4">
    <location>
        <begin position="110"/>
        <end position="129"/>
    </location>
</feature>
<dbReference type="GO" id="GO:0030001">
    <property type="term" value="P:metal ion transport"/>
    <property type="evidence" value="ECO:0007669"/>
    <property type="project" value="InterPro"/>
</dbReference>
<dbReference type="Gene3D" id="3.40.50.1980">
    <property type="entry name" value="Nitrogenase molybdenum iron protein domain"/>
    <property type="match status" value="2"/>
</dbReference>
<dbReference type="InterPro" id="IPR006127">
    <property type="entry name" value="ZnuA-like"/>
</dbReference>
<evidence type="ECO:0000256" key="5">
    <source>
        <dbReference type="SAM" id="SignalP"/>
    </source>
</evidence>
<organism evidence="6 7">
    <name type="scientific">Campylobacter iguaniorum</name>
    <dbReference type="NCBI Taxonomy" id="1244531"/>
    <lineage>
        <taxon>Bacteria</taxon>
        <taxon>Pseudomonadati</taxon>
        <taxon>Campylobacterota</taxon>
        <taxon>Epsilonproteobacteria</taxon>
        <taxon>Campylobacterales</taxon>
        <taxon>Campylobacteraceae</taxon>
        <taxon>Campylobacter</taxon>
    </lineage>
</organism>
<evidence type="ECO:0000256" key="3">
    <source>
        <dbReference type="ARBA" id="ARBA00022729"/>
    </source>
</evidence>
<dbReference type="PANTHER" id="PTHR42953">
    <property type="entry name" value="HIGH-AFFINITY ZINC UPTAKE SYSTEM PROTEIN ZNUA-RELATED"/>
    <property type="match status" value="1"/>
</dbReference>
<proteinExistence type="inferred from homology"/>
<dbReference type="PANTHER" id="PTHR42953:SF3">
    <property type="entry name" value="HIGH-AFFINITY ZINC UPTAKE SYSTEM PROTEIN ZNUA"/>
    <property type="match status" value="1"/>
</dbReference>
<dbReference type="STRING" id="1244531.CIG2463D_1812"/>
<keyword evidence="2" id="KW-0813">Transport</keyword>
<name>A0A076FBW2_9BACT</name>
<dbReference type="KEGG" id="caj:CIG1485E_1615"/>